<gene>
    <name evidence="1" type="ORF">PQU98_14330</name>
</gene>
<evidence type="ECO:0000313" key="2">
    <source>
        <dbReference type="Proteomes" id="UP001218579"/>
    </source>
</evidence>
<accession>A0ABT5HNY1</accession>
<dbReference type="EMBL" id="JAQQKV010000003">
    <property type="protein sequence ID" value="MDC7677319.1"/>
    <property type="molecule type" value="Genomic_DNA"/>
</dbReference>
<dbReference type="Pfam" id="PF13770">
    <property type="entry name" value="DUF4169"/>
    <property type="match status" value="1"/>
</dbReference>
<protein>
    <submittedName>
        <fullName evidence="1">DUF4169 family protein</fullName>
    </submittedName>
</protein>
<comment type="caution">
    <text evidence="1">The sequence shown here is derived from an EMBL/GenBank/DDBJ whole genome shotgun (WGS) entry which is preliminary data.</text>
</comment>
<keyword evidence="2" id="KW-1185">Reference proteome</keyword>
<sequence length="65" mass="7498">MSEIINLNKVRKAKAKTEKRKKAVENRIIFGTSTKIRKAEIEKVAKESKKLDQRLLNTTDGNKKE</sequence>
<name>A0ABT5HNY1_9CAUL</name>
<dbReference type="InterPro" id="IPR025227">
    <property type="entry name" value="DUF4169"/>
</dbReference>
<dbReference type="RefSeq" id="WP_272745642.1">
    <property type="nucleotide sequence ID" value="NZ_JAQQKV010000003.1"/>
</dbReference>
<dbReference type="Proteomes" id="UP001218579">
    <property type="component" value="Unassembled WGS sequence"/>
</dbReference>
<organism evidence="1 2">
    <name type="scientific">Asticcacaulis machinosus</name>
    <dbReference type="NCBI Taxonomy" id="2984211"/>
    <lineage>
        <taxon>Bacteria</taxon>
        <taxon>Pseudomonadati</taxon>
        <taxon>Pseudomonadota</taxon>
        <taxon>Alphaproteobacteria</taxon>
        <taxon>Caulobacterales</taxon>
        <taxon>Caulobacteraceae</taxon>
        <taxon>Asticcacaulis</taxon>
    </lineage>
</organism>
<reference evidence="1 2" key="1">
    <citation type="submission" date="2023-01" db="EMBL/GenBank/DDBJ databases">
        <title>Novel species of the genus Asticcacaulis isolated from rivers.</title>
        <authorList>
            <person name="Lu H."/>
        </authorList>
    </citation>
    <scope>NUCLEOTIDE SEQUENCE [LARGE SCALE GENOMIC DNA]</scope>
    <source>
        <strain evidence="1 2">LKC15W</strain>
    </source>
</reference>
<evidence type="ECO:0000313" key="1">
    <source>
        <dbReference type="EMBL" id="MDC7677319.1"/>
    </source>
</evidence>
<proteinExistence type="predicted"/>